<dbReference type="GO" id="GO:0003677">
    <property type="term" value="F:DNA binding"/>
    <property type="evidence" value="ECO:0007669"/>
    <property type="project" value="UniProtKB-KW"/>
</dbReference>
<dbReference type="AlphaFoldDB" id="A0A1B0EVV1"/>
<evidence type="ECO:0000256" key="1">
    <source>
        <dbReference type="ARBA" id="ARBA00011764"/>
    </source>
</evidence>
<dbReference type="EnsemblMetazoa" id="PPAI002295-RA">
    <property type="protein sequence ID" value="PPAI002295-PA"/>
    <property type="gene ID" value="PPAI002295"/>
</dbReference>
<evidence type="ECO:0000256" key="2">
    <source>
        <dbReference type="ARBA" id="ARBA00016807"/>
    </source>
</evidence>
<keyword evidence="3" id="KW-0805">Transcription regulation</keyword>
<protein>
    <recommendedName>
        <fullName evidence="2">Regulatory protein zeste</fullName>
    </recommendedName>
</protein>
<dbReference type="EMBL" id="AJVK01024363">
    <property type="status" value="NOT_ANNOTATED_CDS"/>
    <property type="molecule type" value="Genomic_DNA"/>
</dbReference>
<dbReference type="InterPro" id="IPR028002">
    <property type="entry name" value="Myb_DNA-bind_5"/>
</dbReference>
<dbReference type="PANTHER" id="PTHR23098">
    <property type="entry name" value="AGAP001331-PA-RELATED"/>
    <property type="match status" value="1"/>
</dbReference>
<evidence type="ECO:0000313" key="8">
    <source>
        <dbReference type="EnsemblMetazoa" id="PPAI002295-PA"/>
    </source>
</evidence>
<comment type="subunit">
    <text evidence="1">Self-associates forming complexes of several hundred monomers.</text>
</comment>
<dbReference type="VEuPathDB" id="VectorBase:PPAPM1_012351"/>
<accession>A0A1B0EVV1</accession>
<organism evidence="8 9">
    <name type="scientific">Phlebotomus papatasi</name>
    <name type="common">Sandfly</name>
    <dbReference type="NCBI Taxonomy" id="29031"/>
    <lineage>
        <taxon>Eukaryota</taxon>
        <taxon>Metazoa</taxon>
        <taxon>Ecdysozoa</taxon>
        <taxon>Arthropoda</taxon>
        <taxon>Hexapoda</taxon>
        <taxon>Insecta</taxon>
        <taxon>Pterygota</taxon>
        <taxon>Neoptera</taxon>
        <taxon>Endopterygota</taxon>
        <taxon>Diptera</taxon>
        <taxon>Nematocera</taxon>
        <taxon>Psychodoidea</taxon>
        <taxon>Psychodidae</taxon>
        <taxon>Phlebotomus</taxon>
        <taxon>Phlebotomus</taxon>
    </lineage>
</organism>
<dbReference type="Proteomes" id="UP000092462">
    <property type="component" value="Unassembled WGS sequence"/>
</dbReference>
<name>A0A1B0EVV1_PHLPP</name>
<dbReference type="VEuPathDB" id="VectorBase:PPAI002295"/>
<comment type="function">
    <text evidence="6">Involved in transvection phenomena (= synapsis-dependent gene expression), where the synaptic pairing of chromosomes carrying genes with which zeste interacts influences the expression of these genes. Zeste binds to DNA and stimulates transcription from a nearby promoter.</text>
</comment>
<keyword evidence="5" id="KW-0804">Transcription</keyword>
<sequence length="169" mass="19126">MAMRLWQQVTTELNAIPGAKKDALQWRRCWHDLKKNTRTKAAGDRKYRGGTGGGPPKIILTENEEALSQLLCEVEVRGNPYIKEQGITFEDSFEENSGDKLYIYTVIQLAINVNVFRVRSGIGGGYDCHMGAIYTAHHTRKTVFLEKGSSSLIKFFNASWKFDDFLCEA</sequence>
<dbReference type="GO" id="GO:0005634">
    <property type="term" value="C:nucleus"/>
    <property type="evidence" value="ECO:0007669"/>
    <property type="project" value="TreeGrafter"/>
</dbReference>
<dbReference type="Pfam" id="PF13873">
    <property type="entry name" value="Myb_DNA-bind_5"/>
    <property type="match status" value="1"/>
</dbReference>
<evidence type="ECO:0000259" key="7">
    <source>
        <dbReference type="Pfam" id="PF13873"/>
    </source>
</evidence>
<evidence type="ECO:0000313" key="9">
    <source>
        <dbReference type="Proteomes" id="UP000092462"/>
    </source>
</evidence>
<feature type="domain" description="Myb/SANT-like DNA-binding" evidence="7">
    <location>
        <begin position="4"/>
        <end position="42"/>
    </location>
</feature>
<evidence type="ECO:0000256" key="4">
    <source>
        <dbReference type="ARBA" id="ARBA00023125"/>
    </source>
</evidence>
<keyword evidence="4" id="KW-0238">DNA-binding</keyword>
<proteinExistence type="predicted"/>
<dbReference type="PANTHER" id="PTHR23098:SF16">
    <property type="entry name" value="REGULATORY PROTEIN ZESTE"/>
    <property type="match status" value="1"/>
</dbReference>
<evidence type="ECO:0000256" key="6">
    <source>
        <dbReference type="ARBA" id="ARBA00025466"/>
    </source>
</evidence>
<reference evidence="8" key="1">
    <citation type="submission" date="2022-08" db="UniProtKB">
        <authorList>
            <consortium name="EnsemblMetazoa"/>
        </authorList>
    </citation>
    <scope>IDENTIFICATION</scope>
    <source>
        <strain evidence="8">Israel</strain>
    </source>
</reference>
<evidence type="ECO:0000256" key="5">
    <source>
        <dbReference type="ARBA" id="ARBA00023163"/>
    </source>
</evidence>
<evidence type="ECO:0000256" key="3">
    <source>
        <dbReference type="ARBA" id="ARBA00023015"/>
    </source>
</evidence>
<keyword evidence="9" id="KW-1185">Reference proteome</keyword>